<reference evidence="2" key="1">
    <citation type="submission" date="2023-04" db="EMBL/GenBank/DDBJ databases">
        <title>Black Yeasts Isolated from many extreme environments.</title>
        <authorList>
            <person name="Coleine C."/>
            <person name="Stajich J.E."/>
            <person name="Selbmann L."/>
        </authorList>
    </citation>
    <scope>NUCLEOTIDE SEQUENCE</scope>
    <source>
        <strain evidence="2">CCFEE 5312</strain>
    </source>
</reference>
<accession>A0AAJ0DFL3</accession>
<keyword evidence="3" id="KW-1185">Reference proteome</keyword>
<feature type="region of interest" description="Disordered" evidence="1">
    <location>
        <begin position="1"/>
        <end position="265"/>
    </location>
</feature>
<feature type="compositionally biased region" description="Polar residues" evidence="1">
    <location>
        <begin position="159"/>
        <end position="185"/>
    </location>
</feature>
<evidence type="ECO:0000313" key="2">
    <source>
        <dbReference type="EMBL" id="KAK3053122.1"/>
    </source>
</evidence>
<feature type="compositionally biased region" description="Gly residues" evidence="1">
    <location>
        <begin position="149"/>
        <end position="158"/>
    </location>
</feature>
<evidence type="ECO:0000313" key="3">
    <source>
        <dbReference type="Proteomes" id="UP001271007"/>
    </source>
</evidence>
<proteinExistence type="predicted"/>
<dbReference type="Proteomes" id="UP001271007">
    <property type="component" value="Unassembled WGS sequence"/>
</dbReference>
<comment type="caution">
    <text evidence="2">The sequence shown here is derived from an EMBL/GenBank/DDBJ whole genome shotgun (WGS) entry which is preliminary data.</text>
</comment>
<organism evidence="2 3">
    <name type="scientific">Extremus antarcticus</name>
    <dbReference type="NCBI Taxonomy" id="702011"/>
    <lineage>
        <taxon>Eukaryota</taxon>
        <taxon>Fungi</taxon>
        <taxon>Dikarya</taxon>
        <taxon>Ascomycota</taxon>
        <taxon>Pezizomycotina</taxon>
        <taxon>Dothideomycetes</taxon>
        <taxon>Dothideomycetidae</taxon>
        <taxon>Mycosphaerellales</taxon>
        <taxon>Extremaceae</taxon>
        <taxon>Extremus</taxon>
    </lineage>
</organism>
<evidence type="ECO:0000256" key="1">
    <source>
        <dbReference type="SAM" id="MobiDB-lite"/>
    </source>
</evidence>
<dbReference type="EMBL" id="JAWDJX010000017">
    <property type="protein sequence ID" value="KAK3053122.1"/>
    <property type="molecule type" value="Genomic_DNA"/>
</dbReference>
<protein>
    <submittedName>
        <fullName evidence="2">Uncharacterized protein</fullName>
    </submittedName>
</protein>
<gene>
    <name evidence="2" type="ORF">LTR09_005748</name>
</gene>
<feature type="compositionally biased region" description="Basic and acidic residues" evidence="1">
    <location>
        <begin position="243"/>
        <end position="259"/>
    </location>
</feature>
<feature type="compositionally biased region" description="Polar residues" evidence="1">
    <location>
        <begin position="67"/>
        <end position="83"/>
    </location>
</feature>
<name>A0AAJ0DFL3_9PEZI</name>
<feature type="compositionally biased region" description="Polar residues" evidence="1">
    <location>
        <begin position="32"/>
        <end position="50"/>
    </location>
</feature>
<dbReference type="AlphaFoldDB" id="A0AAJ0DFL3"/>
<sequence length="265" mass="27917">MSDDQPQSPPSRVRRSSFAGQTFANIFGDNRPSVSKPTAPENTSPPTQQMPGPISQAAAQAQRRRMSLTTLGLSGSPNQTSPFGSYRGGRRDSIGSANSGSYDESAIAEEEGPARETSDGGSPNTPFARRTSFGARALRDIRTTSFGGTREGGPGSPGQNGTRSPPMSSSNGTASRSAHNGTISSRDSKGRGPNEGFNWSDNFRTRAERTSIAAQGGGGPPVGGHARAKSVAVMEPPPAAPPKPKEQKRPDHFQERILKGDFYMD</sequence>